<gene>
    <name evidence="2" type="ORF">PR048_025344</name>
</gene>
<evidence type="ECO:0000313" key="2">
    <source>
        <dbReference type="EMBL" id="KAJ8874484.1"/>
    </source>
</evidence>
<name>A0ABQ9GR64_9NEOP</name>
<feature type="region of interest" description="Disordered" evidence="1">
    <location>
        <begin position="269"/>
        <end position="292"/>
    </location>
</feature>
<protein>
    <submittedName>
        <fullName evidence="2">Uncharacterized protein</fullName>
    </submittedName>
</protein>
<proteinExistence type="predicted"/>
<feature type="compositionally biased region" description="Basic residues" evidence="1">
    <location>
        <begin position="269"/>
        <end position="280"/>
    </location>
</feature>
<feature type="region of interest" description="Disordered" evidence="1">
    <location>
        <begin position="228"/>
        <end position="250"/>
    </location>
</feature>
<feature type="region of interest" description="Disordered" evidence="1">
    <location>
        <begin position="379"/>
        <end position="423"/>
    </location>
</feature>
<organism evidence="2 3">
    <name type="scientific">Dryococelus australis</name>
    <dbReference type="NCBI Taxonomy" id="614101"/>
    <lineage>
        <taxon>Eukaryota</taxon>
        <taxon>Metazoa</taxon>
        <taxon>Ecdysozoa</taxon>
        <taxon>Arthropoda</taxon>
        <taxon>Hexapoda</taxon>
        <taxon>Insecta</taxon>
        <taxon>Pterygota</taxon>
        <taxon>Neoptera</taxon>
        <taxon>Polyneoptera</taxon>
        <taxon>Phasmatodea</taxon>
        <taxon>Verophasmatodea</taxon>
        <taxon>Anareolatae</taxon>
        <taxon>Phasmatidae</taxon>
        <taxon>Eurycanthinae</taxon>
        <taxon>Dryococelus</taxon>
    </lineage>
</organism>
<dbReference type="EMBL" id="JARBHB010000010">
    <property type="protein sequence ID" value="KAJ8874484.1"/>
    <property type="molecule type" value="Genomic_DNA"/>
</dbReference>
<feature type="compositionally biased region" description="Basic and acidic residues" evidence="1">
    <location>
        <begin position="383"/>
        <end position="402"/>
    </location>
</feature>
<evidence type="ECO:0000256" key="1">
    <source>
        <dbReference type="SAM" id="MobiDB-lite"/>
    </source>
</evidence>
<comment type="caution">
    <text evidence="2">The sequence shown here is derived from an EMBL/GenBank/DDBJ whole genome shotgun (WGS) entry which is preliminary data.</text>
</comment>
<evidence type="ECO:0000313" key="3">
    <source>
        <dbReference type="Proteomes" id="UP001159363"/>
    </source>
</evidence>
<feature type="compositionally biased region" description="Low complexity" evidence="1">
    <location>
        <begin position="228"/>
        <end position="239"/>
    </location>
</feature>
<reference evidence="2 3" key="1">
    <citation type="submission" date="2023-02" db="EMBL/GenBank/DDBJ databases">
        <title>LHISI_Scaffold_Assembly.</title>
        <authorList>
            <person name="Stuart O.P."/>
            <person name="Cleave R."/>
            <person name="Magrath M.J.L."/>
            <person name="Mikheyev A.S."/>
        </authorList>
    </citation>
    <scope>NUCLEOTIDE SEQUENCE [LARGE SCALE GENOMIC DNA]</scope>
    <source>
        <strain evidence="2">Daus_M_001</strain>
        <tissue evidence="2">Leg muscle</tissue>
    </source>
</reference>
<dbReference type="Proteomes" id="UP001159363">
    <property type="component" value="Chromosome 9"/>
</dbReference>
<feature type="compositionally biased region" description="Polar residues" evidence="1">
    <location>
        <begin position="404"/>
        <end position="413"/>
    </location>
</feature>
<sequence length="843" mass="94176">MRQASEILKLLGANQYRGWMILTRTRLRCLPANHRQTYSIGVTQFRLVSRVRIMSSHGDTPPIRKIILKARTTWGVRFGALMKFLTRSGGWAITVAIPISLPQRMLISCGGLGCACQRLLRHLSLAQLVVLLLERVVLTCTHDLMGPGTFQMFFFQHILCWDVNRYLHERPVLKRFRCIHSPDVIAHPRRRIHFQFNLDWGSPTPGSLEITREIQEAGVFVASNSFTTTESRTRPTSSPGLLDGVGSESSPRHTLAEVDLLRTTAGLKTKRKPAKLHRTPMRQSYGRDSSFEVDRPPRGNCWVREVDTTNSTQEIILNSRCKDFGEQFIEGCERVQGQIKAHAKHIGALTTLVKLSLHEAEEYPESRTLAELQKRPMMVSEVSMERRRNERAGKRKIPEKTHRSTASSGTIPTCGNPVTRPGIEPGPPWWEASRLTAQPLRLQNKVLARTFDPPALNSSRVYSFVTVRDICVQLISCYVRRISGSQLTLKILKGPDNIFAGWSAMCPNRSGQKFVVAVVRRPPSSGRPAGIINCGCLGEVLACRFCIPTLLPPPYKAVRERPPAGPPLCVPWLIALINKGFVYKQWRKEVKRTPTAFGVRDATPLPTPARAPGIPPSLHVQVVYTVTHLGSKHWAPGIQLTQYRCYCGSWTNRNAPEMQAISHQTQFCWCVQPGVCGISGYCNSVYFNTLCLRSIDGDVPAALWACRGGKKKKKKATTKQEVSEHRAALSPPGIKYERIKACKCRYAGRIGGGGGEGGGNKRKEKFVLAAGWSLQYSEHASSDPLAGAWSQTTVRSLEAVGSPAAGDLPSFEIRFFGFLFREFQRLLPALKALISWYRLFTIK</sequence>
<keyword evidence="3" id="KW-1185">Reference proteome</keyword>
<accession>A0ABQ9GR64</accession>